<accession>A0A446BAI4</accession>
<name>A0A446BAI4_9PEZI</name>
<feature type="compositionally biased region" description="Acidic residues" evidence="1">
    <location>
        <begin position="264"/>
        <end position="280"/>
    </location>
</feature>
<dbReference type="Gene3D" id="3.60.10.10">
    <property type="entry name" value="Endonuclease/exonuclease/phosphatase"/>
    <property type="match status" value="1"/>
</dbReference>
<dbReference type="SMART" id="SM00128">
    <property type="entry name" value="IPPc"/>
    <property type="match status" value="1"/>
</dbReference>
<feature type="domain" description="Inositol polyphosphate-related phosphatase" evidence="2">
    <location>
        <begin position="17"/>
        <end position="491"/>
    </location>
</feature>
<dbReference type="GO" id="GO:0046856">
    <property type="term" value="P:phosphatidylinositol dephosphorylation"/>
    <property type="evidence" value="ECO:0007669"/>
    <property type="project" value="InterPro"/>
</dbReference>
<dbReference type="InterPro" id="IPR036691">
    <property type="entry name" value="Endo/exonu/phosph_ase_sf"/>
</dbReference>
<dbReference type="AlphaFoldDB" id="A0A446BAI4"/>
<dbReference type="GO" id="GO:0004439">
    <property type="term" value="F:phosphatidylinositol-4,5-bisphosphate 5-phosphatase activity"/>
    <property type="evidence" value="ECO:0007669"/>
    <property type="project" value="TreeGrafter"/>
</dbReference>
<evidence type="ECO:0000313" key="3">
    <source>
        <dbReference type="EMBL" id="SPQ19516.1"/>
    </source>
</evidence>
<gene>
    <name evidence="3" type="ORF">TT172_LOCUS1935</name>
</gene>
<organism evidence="3 4">
    <name type="scientific">Thermothielavioides terrestris</name>
    <dbReference type="NCBI Taxonomy" id="2587410"/>
    <lineage>
        <taxon>Eukaryota</taxon>
        <taxon>Fungi</taxon>
        <taxon>Dikarya</taxon>
        <taxon>Ascomycota</taxon>
        <taxon>Pezizomycotina</taxon>
        <taxon>Sordariomycetes</taxon>
        <taxon>Sordariomycetidae</taxon>
        <taxon>Sordariales</taxon>
        <taxon>Chaetomiaceae</taxon>
        <taxon>Thermothielavioides</taxon>
    </lineage>
</organism>
<dbReference type="InterPro" id="IPR000300">
    <property type="entry name" value="IPPc"/>
</dbReference>
<dbReference type="SUPFAM" id="SSF56219">
    <property type="entry name" value="DNase I-like"/>
    <property type="match status" value="2"/>
</dbReference>
<dbReference type="PANTHER" id="PTHR11200:SF286">
    <property type="entry name" value="5-PHOSPHATASE, PUTATIVE (AFU_ORTHOLOGUE AFUA_5G07600)-RELATED"/>
    <property type="match status" value="1"/>
</dbReference>
<feature type="compositionally biased region" description="Pro residues" evidence="1">
    <location>
        <begin position="245"/>
        <end position="255"/>
    </location>
</feature>
<evidence type="ECO:0000259" key="2">
    <source>
        <dbReference type="SMART" id="SM00128"/>
    </source>
</evidence>
<dbReference type="EMBL" id="OUUZ01000001">
    <property type="protein sequence ID" value="SPQ19516.1"/>
    <property type="molecule type" value="Genomic_DNA"/>
</dbReference>
<feature type="compositionally biased region" description="Pro residues" evidence="1">
    <location>
        <begin position="225"/>
        <end position="236"/>
    </location>
</feature>
<feature type="region of interest" description="Disordered" evidence="1">
    <location>
        <begin position="225"/>
        <end position="302"/>
    </location>
</feature>
<evidence type="ECO:0000256" key="1">
    <source>
        <dbReference type="SAM" id="MobiDB-lite"/>
    </source>
</evidence>
<proteinExistence type="predicted"/>
<protein>
    <submittedName>
        <fullName evidence="3">C5af3af7-bb79-4e4d-921d-ffa66fc101c7</fullName>
    </submittedName>
</protein>
<feature type="compositionally biased region" description="Low complexity" evidence="1">
    <location>
        <begin position="284"/>
        <end position="294"/>
    </location>
</feature>
<dbReference type="PANTHER" id="PTHR11200">
    <property type="entry name" value="INOSITOL 5-PHOSPHATASE"/>
    <property type="match status" value="1"/>
</dbReference>
<reference evidence="3 4" key="1">
    <citation type="submission" date="2018-04" db="EMBL/GenBank/DDBJ databases">
        <authorList>
            <person name="Huttner S."/>
            <person name="Dainat J."/>
        </authorList>
    </citation>
    <scope>NUCLEOTIDE SEQUENCE [LARGE SCALE GENOMIC DNA]</scope>
</reference>
<dbReference type="InterPro" id="IPR046985">
    <property type="entry name" value="IP5"/>
</dbReference>
<sequence>MKPPTTSTLDATTMTPSTLDLFILTFNCAKNLINTSVFAAHLYGALTQNATGLPDLVVFSLQEVAPLSYAFIGSYFLNPYYARFGEALNLASERVLAAAADDANGRDASSSSSAARPPYTLVRSKNVGMTSILLYARDPAAIRKIEEAECGFGAADIGNKGAVGLRVTWSDSASSGGTPRTTELTFVAAHLAAMEWNLKKRNSNWRSIVSGLTFANPRAVLPGLFPPADPSLPPTPDRSGAGDIAPPPPPPPRPTRLPTGDSPDPSEEEPESDGEEDEDGDTHPLLPTTTTTTTTPPPPYDREARAALHALSVYKPTAHLFVAGDLNYRIGSTTPPPLAAFPSLDPASEHYFPAFFARDQLTREREAGRTMHGLSEAEVRFAPTYKLDVLPPAASGDDGQAEAEAEAEAEVVPWQFAPHRWPSWCDRVLYLDVPAWAAAKAAAADGHGHGHGHGDDGPMLRVDVRAYDALPVVRTSDHRAVFFRARVPVLGEDEMRPPPEMVAEAEAEAEAERAAAAKLDPRLRLPVPVDVHAWERRAAARRKELVIGWSAYVWSTREGALLLATALAVGVGGWWLWRAW</sequence>
<dbReference type="Proteomes" id="UP000289323">
    <property type="component" value="Unassembled WGS sequence"/>
</dbReference>
<dbReference type="Pfam" id="PF22669">
    <property type="entry name" value="Exo_endo_phos2"/>
    <property type="match status" value="2"/>
</dbReference>
<evidence type="ECO:0000313" key="4">
    <source>
        <dbReference type="Proteomes" id="UP000289323"/>
    </source>
</evidence>